<feature type="non-terminal residue" evidence="2">
    <location>
        <position position="1"/>
    </location>
</feature>
<dbReference type="HOGENOM" id="CLU_2746830_0_0_1"/>
<feature type="region of interest" description="Disordered" evidence="1">
    <location>
        <begin position="17"/>
        <end position="44"/>
    </location>
</feature>
<dbReference type="AlphaFoldDB" id="W6ZDF3"/>
<dbReference type="KEGG" id="bor:COCMIDRAFT_88450"/>
<proteinExistence type="predicted"/>
<accession>W6ZDF3</accession>
<dbReference type="GeneID" id="19127272"/>
<name>W6ZDF3_COCMI</name>
<evidence type="ECO:0000313" key="3">
    <source>
        <dbReference type="Proteomes" id="UP000054032"/>
    </source>
</evidence>
<reference evidence="2 3" key="1">
    <citation type="journal article" date="2013" name="PLoS Genet.">
        <title>Comparative genome structure, secondary metabolite, and effector coding capacity across Cochliobolus pathogens.</title>
        <authorList>
            <person name="Condon B.J."/>
            <person name="Leng Y."/>
            <person name="Wu D."/>
            <person name="Bushley K.E."/>
            <person name="Ohm R.A."/>
            <person name="Otillar R."/>
            <person name="Martin J."/>
            <person name="Schackwitz W."/>
            <person name="Grimwood J."/>
            <person name="MohdZainudin N."/>
            <person name="Xue C."/>
            <person name="Wang R."/>
            <person name="Manning V.A."/>
            <person name="Dhillon B."/>
            <person name="Tu Z.J."/>
            <person name="Steffenson B.J."/>
            <person name="Salamov A."/>
            <person name="Sun H."/>
            <person name="Lowry S."/>
            <person name="LaButti K."/>
            <person name="Han J."/>
            <person name="Copeland A."/>
            <person name="Lindquist E."/>
            <person name="Barry K."/>
            <person name="Schmutz J."/>
            <person name="Baker S.E."/>
            <person name="Ciuffetti L.M."/>
            <person name="Grigoriev I.V."/>
            <person name="Zhong S."/>
            <person name="Turgeon B.G."/>
        </authorList>
    </citation>
    <scope>NUCLEOTIDE SEQUENCE [LARGE SCALE GENOMIC DNA]</scope>
    <source>
        <strain evidence="2 3">ATCC 44560</strain>
    </source>
</reference>
<keyword evidence="3" id="KW-1185">Reference proteome</keyword>
<sequence length="71" mass="7976">ISTSLAERYLQDRFLVDRDTDANGDDQNTASPLPTKMALGGNAQPPKYSHRHLIIVLVPRVPTNFFRIVVK</sequence>
<dbReference type="RefSeq" id="XP_007685424.1">
    <property type="nucleotide sequence ID" value="XM_007687234.1"/>
</dbReference>
<gene>
    <name evidence="2" type="ORF">COCMIDRAFT_88450</name>
</gene>
<evidence type="ECO:0000313" key="2">
    <source>
        <dbReference type="EMBL" id="EUC48030.1"/>
    </source>
</evidence>
<dbReference type="EMBL" id="KI963945">
    <property type="protein sequence ID" value="EUC48030.1"/>
    <property type="molecule type" value="Genomic_DNA"/>
</dbReference>
<organism evidence="2 3">
    <name type="scientific">Bipolaris oryzae ATCC 44560</name>
    <dbReference type="NCBI Taxonomy" id="930090"/>
    <lineage>
        <taxon>Eukaryota</taxon>
        <taxon>Fungi</taxon>
        <taxon>Dikarya</taxon>
        <taxon>Ascomycota</taxon>
        <taxon>Pezizomycotina</taxon>
        <taxon>Dothideomycetes</taxon>
        <taxon>Pleosporomycetidae</taxon>
        <taxon>Pleosporales</taxon>
        <taxon>Pleosporineae</taxon>
        <taxon>Pleosporaceae</taxon>
        <taxon>Bipolaris</taxon>
    </lineage>
</organism>
<dbReference type="Proteomes" id="UP000054032">
    <property type="component" value="Unassembled WGS sequence"/>
</dbReference>
<protein>
    <submittedName>
        <fullName evidence="2">Uncharacterized protein</fullName>
    </submittedName>
</protein>
<evidence type="ECO:0000256" key="1">
    <source>
        <dbReference type="SAM" id="MobiDB-lite"/>
    </source>
</evidence>